<evidence type="ECO:0000313" key="12">
    <source>
        <dbReference type="Proteomes" id="UP000287853"/>
    </source>
</evidence>
<comment type="function">
    <text evidence="6 7">Catalyzes the reversible reaction in which hydroxymethyl group from 5,10-methylenetetrahydrofolate is transferred onto alpha-ketoisovalerate to form ketopantoate.</text>
</comment>
<protein>
    <recommendedName>
        <fullName evidence="7">3-methyl-2-oxobutanoate hydroxymethyltransferase</fullName>
        <ecNumber evidence="7">2.1.2.11</ecNumber>
    </recommendedName>
    <alternativeName>
        <fullName evidence="7">Ketopantoate hydroxymethyltransferase</fullName>
        <shortName evidence="7">KPHMT</shortName>
    </alternativeName>
</protein>
<evidence type="ECO:0000256" key="10">
    <source>
        <dbReference type="PIRSR" id="PIRSR000388-3"/>
    </source>
</evidence>
<dbReference type="FunFam" id="3.20.20.60:FF:000003">
    <property type="entry name" value="3-methyl-2-oxobutanoate hydroxymethyltransferase"/>
    <property type="match status" value="1"/>
</dbReference>
<sequence length="302" mass="32192">MKQEQVGEAYNQYLRRLRKSVCMKKVTVKDFREMKGSGYAISMLTAYDASMARLLDQAGVAALLVGDSLGMVVLGYGSTVPVTMEEMLHHAGAVSRGTERALVIGDMPFGSYQVSVEQAITNGIRFLKEAGCDCVKLEGGEEVCDAVRGLVRAGVPVMGHIGLTPQTAGQLGGFKVQGKDSHAARKLLADAKALEKAGVFGIVLEAVPALLAEIITETVVVPTIGIGAGAGCDGQVLVTNDMLGLFEKFTPKFVKQYCNLAPDIKEGVQAFIREIQDGSFPAEEHSFAAKEDFSDLLGSEQK</sequence>
<organism evidence="11 12">
    <name type="scientific">Candidatus Electrothrix aarhusensis</name>
    <dbReference type="NCBI Taxonomy" id="1859131"/>
    <lineage>
        <taxon>Bacteria</taxon>
        <taxon>Pseudomonadati</taxon>
        <taxon>Thermodesulfobacteriota</taxon>
        <taxon>Desulfobulbia</taxon>
        <taxon>Desulfobulbales</taxon>
        <taxon>Desulfobulbaceae</taxon>
        <taxon>Candidatus Electrothrix</taxon>
    </lineage>
</organism>
<dbReference type="GO" id="GO:0000287">
    <property type="term" value="F:magnesium ion binding"/>
    <property type="evidence" value="ECO:0007669"/>
    <property type="project" value="TreeGrafter"/>
</dbReference>
<evidence type="ECO:0000256" key="5">
    <source>
        <dbReference type="ARBA" id="ARBA00022679"/>
    </source>
</evidence>
<keyword evidence="4 7" id="KW-0566">Pantothenate biosynthesis</keyword>
<feature type="binding site" evidence="7 9">
    <location>
        <position position="136"/>
    </location>
    <ligand>
        <name>3-methyl-2-oxobutanoate</name>
        <dbReference type="ChEBI" id="CHEBI:11851"/>
    </ligand>
</feature>
<dbReference type="GO" id="GO:0003864">
    <property type="term" value="F:3-methyl-2-oxobutanoate hydroxymethyltransferase activity"/>
    <property type="evidence" value="ECO:0007669"/>
    <property type="project" value="UniProtKB-UniRule"/>
</dbReference>
<evidence type="ECO:0000256" key="4">
    <source>
        <dbReference type="ARBA" id="ARBA00022655"/>
    </source>
</evidence>
<dbReference type="PANTHER" id="PTHR20881:SF0">
    <property type="entry name" value="3-METHYL-2-OXOBUTANOATE HYDROXYMETHYLTRANSFERASE"/>
    <property type="match status" value="1"/>
</dbReference>
<dbReference type="GO" id="GO:0032259">
    <property type="term" value="P:methylation"/>
    <property type="evidence" value="ECO:0007669"/>
    <property type="project" value="UniProtKB-KW"/>
</dbReference>
<dbReference type="EMBL" id="MTKO01000089">
    <property type="protein sequence ID" value="RWX44733.1"/>
    <property type="molecule type" value="Genomic_DNA"/>
</dbReference>
<gene>
    <name evidence="7" type="primary">panB</name>
    <name evidence="11" type="ORF">H206_03522</name>
</gene>
<comment type="cofactor">
    <cofactor evidence="7 10">
        <name>Mg(2+)</name>
        <dbReference type="ChEBI" id="CHEBI:18420"/>
    </cofactor>
    <text evidence="7 10">Binds 1 Mg(2+) ion per subunit.</text>
</comment>
<comment type="similarity">
    <text evidence="2 7">Belongs to the PanB family.</text>
</comment>
<comment type="subcellular location">
    <subcellularLocation>
        <location evidence="7">Cytoplasm</location>
    </subcellularLocation>
</comment>
<dbReference type="UniPathway" id="UPA00028">
    <property type="reaction ID" value="UER00003"/>
</dbReference>
<dbReference type="GO" id="GO:0005737">
    <property type="term" value="C:cytoplasm"/>
    <property type="evidence" value="ECO:0007669"/>
    <property type="project" value="UniProtKB-SubCell"/>
</dbReference>
<evidence type="ECO:0000256" key="2">
    <source>
        <dbReference type="ARBA" id="ARBA00008676"/>
    </source>
</evidence>
<name>A0A444IV50_9BACT</name>
<dbReference type="AlphaFoldDB" id="A0A444IV50"/>
<comment type="subunit">
    <text evidence="3 7">Homodecamer; pentamer of dimers.</text>
</comment>
<keyword evidence="12" id="KW-1185">Reference proteome</keyword>
<dbReference type="Gene3D" id="3.20.20.60">
    <property type="entry name" value="Phosphoenolpyruvate-binding domains"/>
    <property type="match status" value="1"/>
</dbReference>
<evidence type="ECO:0000313" key="11">
    <source>
        <dbReference type="EMBL" id="RWX44733.1"/>
    </source>
</evidence>
<dbReference type="PIRSF" id="PIRSF000388">
    <property type="entry name" value="Pantoate_hydroxy_MeTrfase"/>
    <property type="match status" value="1"/>
</dbReference>
<accession>A0A444IV50</accession>
<dbReference type="SUPFAM" id="SSF51621">
    <property type="entry name" value="Phosphoenolpyruvate/pyruvate domain"/>
    <property type="match status" value="1"/>
</dbReference>
<evidence type="ECO:0000256" key="3">
    <source>
        <dbReference type="ARBA" id="ARBA00011424"/>
    </source>
</evidence>
<feature type="binding site" evidence="7 9">
    <location>
        <position position="106"/>
    </location>
    <ligand>
        <name>3-methyl-2-oxobutanoate</name>
        <dbReference type="ChEBI" id="CHEBI:11851"/>
    </ligand>
</feature>
<dbReference type="InterPro" id="IPR040442">
    <property type="entry name" value="Pyrv_kinase-like_dom_sf"/>
</dbReference>
<feature type="binding site" evidence="7 10">
    <location>
        <position position="67"/>
    </location>
    <ligand>
        <name>Mg(2+)</name>
        <dbReference type="ChEBI" id="CHEBI:18420"/>
    </ligand>
</feature>
<feature type="active site" description="Proton acceptor" evidence="7 8">
    <location>
        <position position="205"/>
    </location>
</feature>
<dbReference type="GO" id="GO:0015940">
    <property type="term" value="P:pantothenate biosynthetic process"/>
    <property type="evidence" value="ECO:0007669"/>
    <property type="project" value="UniProtKB-UniRule"/>
</dbReference>
<dbReference type="HAMAP" id="MF_00156">
    <property type="entry name" value="PanB"/>
    <property type="match status" value="1"/>
</dbReference>
<comment type="pathway">
    <text evidence="1 7">Cofactor biosynthesis; (R)-pantothenate biosynthesis; (R)-pantoate from 3-methyl-2-oxobutanoate: step 1/2.</text>
</comment>
<evidence type="ECO:0000256" key="1">
    <source>
        <dbReference type="ARBA" id="ARBA00005033"/>
    </source>
</evidence>
<dbReference type="GO" id="GO:0008168">
    <property type="term" value="F:methyltransferase activity"/>
    <property type="evidence" value="ECO:0007669"/>
    <property type="project" value="UniProtKB-KW"/>
</dbReference>
<evidence type="ECO:0000256" key="9">
    <source>
        <dbReference type="PIRSR" id="PIRSR000388-2"/>
    </source>
</evidence>
<feature type="binding site" evidence="7 10">
    <location>
        <position position="106"/>
    </location>
    <ligand>
        <name>Mg(2+)</name>
        <dbReference type="ChEBI" id="CHEBI:18420"/>
    </ligand>
</feature>
<dbReference type="InterPro" id="IPR003700">
    <property type="entry name" value="Pantoate_hydroxy_MeTrfase"/>
</dbReference>
<keyword evidence="11" id="KW-0489">Methyltransferase</keyword>
<evidence type="ECO:0000256" key="7">
    <source>
        <dbReference type="HAMAP-Rule" id="MF_00156"/>
    </source>
</evidence>
<evidence type="ECO:0000256" key="8">
    <source>
        <dbReference type="PIRSR" id="PIRSR000388-1"/>
    </source>
</evidence>
<comment type="caution">
    <text evidence="11">The sequence shown here is derived from an EMBL/GenBank/DDBJ whole genome shotgun (WGS) entry which is preliminary data.</text>
</comment>
<dbReference type="Pfam" id="PF02548">
    <property type="entry name" value="Pantoate_transf"/>
    <property type="match status" value="1"/>
</dbReference>
<dbReference type="NCBIfam" id="TIGR00222">
    <property type="entry name" value="panB"/>
    <property type="match status" value="1"/>
</dbReference>
<keyword evidence="7 10" id="KW-0460">Magnesium</keyword>
<dbReference type="NCBIfam" id="NF001452">
    <property type="entry name" value="PRK00311.1"/>
    <property type="match status" value="1"/>
</dbReference>
<keyword evidence="7" id="KW-0963">Cytoplasm</keyword>
<feature type="binding site" evidence="7 10">
    <location>
        <position position="138"/>
    </location>
    <ligand>
        <name>Mg(2+)</name>
        <dbReference type="ChEBI" id="CHEBI:18420"/>
    </ligand>
</feature>
<feature type="binding site" evidence="7 9">
    <location>
        <begin position="67"/>
        <end position="68"/>
    </location>
    <ligand>
        <name>3-methyl-2-oxobutanoate</name>
        <dbReference type="ChEBI" id="CHEBI:11851"/>
    </ligand>
</feature>
<dbReference type="PANTHER" id="PTHR20881">
    <property type="entry name" value="3-METHYL-2-OXOBUTANOATE HYDROXYMETHYLTRANSFERASE"/>
    <property type="match status" value="1"/>
</dbReference>
<proteinExistence type="inferred from homology"/>
<dbReference type="Proteomes" id="UP000287853">
    <property type="component" value="Unassembled WGS sequence"/>
</dbReference>
<dbReference type="EC" id="2.1.2.11" evidence="7"/>
<reference evidence="11 12" key="1">
    <citation type="submission" date="2017-01" db="EMBL/GenBank/DDBJ databases">
        <title>The cable genome- insights into the physiology and evolution of filamentous bacteria capable of sulfide oxidation via long distance electron transfer.</title>
        <authorList>
            <person name="Schreiber L."/>
            <person name="Bjerg J.T."/>
            <person name="Boggild A."/>
            <person name="Van De Vossenberg J."/>
            <person name="Meysman F."/>
            <person name="Nielsen L.P."/>
            <person name="Schramm A."/>
            <person name="Kjeldsen K.U."/>
        </authorList>
    </citation>
    <scope>NUCLEOTIDE SEQUENCE [LARGE SCALE GENOMIC DNA]</scope>
    <source>
        <strain evidence="11">MCF</strain>
    </source>
</reference>
<dbReference type="CDD" id="cd06557">
    <property type="entry name" value="KPHMT-like"/>
    <property type="match status" value="1"/>
</dbReference>
<keyword evidence="7 10" id="KW-0479">Metal-binding</keyword>
<comment type="catalytic activity">
    <reaction evidence="7">
        <text>(6R)-5,10-methylene-5,6,7,8-tetrahydrofolate + 3-methyl-2-oxobutanoate + H2O = 2-dehydropantoate + (6S)-5,6,7,8-tetrahydrofolate</text>
        <dbReference type="Rhea" id="RHEA:11824"/>
        <dbReference type="ChEBI" id="CHEBI:11561"/>
        <dbReference type="ChEBI" id="CHEBI:11851"/>
        <dbReference type="ChEBI" id="CHEBI:15377"/>
        <dbReference type="ChEBI" id="CHEBI:15636"/>
        <dbReference type="ChEBI" id="CHEBI:57453"/>
        <dbReference type="EC" id="2.1.2.11"/>
    </reaction>
</comment>
<evidence type="ECO:0000256" key="6">
    <source>
        <dbReference type="ARBA" id="ARBA00056497"/>
    </source>
</evidence>
<keyword evidence="5 7" id="KW-0808">Transferase</keyword>
<dbReference type="InterPro" id="IPR015813">
    <property type="entry name" value="Pyrv/PenolPyrv_kinase-like_dom"/>
</dbReference>